<gene>
    <name evidence="2" type="ORF">BFW87_24030</name>
</gene>
<name>A0A1T2Y5Z4_PSEFL</name>
<evidence type="ECO:0000256" key="1">
    <source>
        <dbReference type="SAM" id="MobiDB-lite"/>
    </source>
</evidence>
<dbReference type="Proteomes" id="UP000190965">
    <property type="component" value="Unassembled WGS sequence"/>
</dbReference>
<dbReference type="AlphaFoldDB" id="A0A1T2Y5Z4"/>
<reference evidence="2 3" key="1">
    <citation type="submission" date="2016-12" db="EMBL/GenBank/DDBJ databases">
        <title>Draft genome sequences of seven strains of Pseudomonas fluorescens that produce 4-formylaminooxyvinylglycine.</title>
        <authorList>
            <person name="Okrent R.A."/>
            <person name="Manning V.A."/>
            <person name="Trippe K.M."/>
        </authorList>
    </citation>
    <scope>NUCLEOTIDE SEQUENCE [LARGE SCALE GENOMIC DNA]</scope>
    <source>
        <strain evidence="2 3">P5A</strain>
    </source>
</reference>
<evidence type="ECO:0008006" key="4">
    <source>
        <dbReference type="Google" id="ProtNLM"/>
    </source>
</evidence>
<comment type="caution">
    <text evidence="2">The sequence shown here is derived from an EMBL/GenBank/DDBJ whole genome shotgun (WGS) entry which is preliminary data.</text>
</comment>
<dbReference type="OrthoDB" id="6870451at2"/>
<evidence type="ECO:0000313" key="3">
    <source>
        <dbReference type="Proteomes" id="UP000190965"/>
    </source>
</evidence>
<organism evidence="2 3">
    <name type="scientific">Pseudomonas fluorescens</name>
    <dbReference type="NCBI Taxonomy" id="294"/>
    <lineage>
        <taxon>Bacteria</taxon>
        <taxon>Pseudomonadati</taxon>
        <taxon>Pseudomonadota</taxon>
        <taxon>Gammaproteobacteria</taxon>
        <taxon>Pseudomonadales</taxon>
        <taxon>Pseudomonadaceae</taxon>
        <taxon>Pseudomonas</taxon>
    </lineage>
</organism>
<feature type="compositionally biased region" description="Polar residues" evidence="1">
    <location>
        <begin position="49"/>
        <end position="60"/>
    </location>
</feature>
<feature type="compositionally biased region" description="Low complexity" evidence="1">
    <location>
        <begin position="32"/>
        <end position="44"/>
    </location>
</feature>
<proteinExistence type="predicted"/>
<feature type="region of interest" description="Disordered" evidence="1">
    <location>
        <begin position="1"/>
        <end position="60"/>
    </location>
</feature>
<protein>
    <recommendedName>
        <fullName evidence="4">Type III secretion protein</fullName>
    </recommendedName>
</protein>
<sequence>MSEPLKPMSRHTAPVTQPNPVAPTRRDTVPGATARAAPNSSAAARRTHASQANLTQAASDGQANASDGFFFENLMVLGVGERQSDDQTPHDGSPGAGLSAPAMAQLVEELSTHWLAQAGEHISVTLFMPKLGKILLKAQQRPGYLELELGFAEPDALQRVQNTHADCEDAMSQACGIPVELVLRSL</sequence>
<dbReference type="CDD" id="cd17468">
    <property type="entry name" value="T3SS_HrpP_C"/>
    <property type="match status" value="1"/>
</dbReference>
<evidence type="ECO:0000313" key="2">
    <source>
        <dbReference type="EMBL" id="OPA87511.1"/>
    </source>
</evidence>
<dbReference type="InterPro" id="IPR049757">
    <property type="entry name" value="T3SS_HrpP-like_C"/>
</dbReference>
<accession>A0A1T2Y5Z4</accession>
<dbReference type="RefSeq" id="WP_078742203.1">
    <property type="nucleotide sequence ID" value="NZ_MSDF01000046.1"/>
</dbReference>
<dbReference type="EMBL" id="MSDF01000046">
    <property type="protein sequence ID" value="OPA87511.1"/>
    <property type="molecule type" value="Genomic_DNA"/>
</dbReference>